<dbReference type="HOGENOM" id="CLU_751158_0_0_1"/>
<accession>B7S3J7</accession>
<dbReference type="OrthoDB" id="45693at2759"/>
<dbReference type="SUPFAM" id="SSF53098">
    <property type="entry name" value="Ribonuclease H-like"/>
    <property type="match status" value="1"/>
</dbReference>
<dbReference type="RefSeq" id="XP_002176130.1">
    <property type="nucleotide sequence ID" value="XM_002176094.1"/>
</dbReference>
<keyword evidence="2" id="KW-1185">Reference proteome</keyword>
<evidence type="ECO:0000313" key="2">
    <source>
        <dbReference type="Proteomes" id="UP000000759"/>
    </source>
</evidence>
<sequence length="304" mass="34490">MSNAMNGIMKHYVPAWDGYPVTLSETIMATTQYTREVYNAPLRKHFKLRFPALNVHWRNKAVATDTIWSDTPAVDNRVKFAQLFVGRHSLVTNIYPMKTDKEFVNALEDNICHCGAMDKLLSNRAQVKISKKVADITQAYNIDQWQSEPHHQHQNSAKRRIATIEANTNNVLNKTGAPDSTWLLCIAYICHVFNHLSHESLHDCTPLEILLGSTPDISVLLQFHFWEPVYYRIKDASFPSNGTEKNGRFVGIAESVGDALTYKILTDNTDKILYRSSVHSASKAGETNLCLMPQDGERSTRFHP</sequence>
<reference evidence="2" key="2">
    <citation type="submission" date="2008-08" db="EMBL/GenBank/DDBJ databases">
        <authorList>
            <consortium name="Diatom Consortium"/>
            <person name="Grigoriev I."/>
            <person name="Grimwood J."/>
            <person name="Kuo A."/>
            <person name="Otillar R.P."/>
            <person name="Salamov A."/>
            <person name="Detter J.C."/>
            <person name="Lindquist E."/>
            <person name="Shapiro H."/>
            <person name="Lucas S."/>
            <person name="Glavina del Rio T."/>
            <person name="Pitluck S."/>
            <person name="Rokhsar D."/>
            <person name="Bowler C."/>
        </authorList>
    </citation>
    <scope>GENOME REANNOTATION</scope>
    <source>
        <strain evidence="2">CCAP 1055/1</strain>
    </source>
</reference>
<dbReference type="AlphaFoldDB" id="B7S3J7"/>
<dbReference type="Gene3D" id="3.30.420.10">
    <property type="entry name" value="Ribonuclease H-like superfamily/Ribonuclease H"/>
    <property type="match status" value="1"/>
</dbReference>
<organism evidence="1 2">
    <name type="scientific">Phaeodactylum tricornutum (strain CCAP 1055/1)</name>
    <dbReference type="NCBI Taxonomy" id="556484"/>
    <lineage>
        <taxon>Eukaryota</taxon>
        <taxon>Sar</taxon>
        <taxon>Stramenopiles</taxon>
        <taxon>Ochrophyta</taxon>
        <taxon>Bacillariophyta</taxon>
        <taxon>Bacillariophyceae</taxon>
        <taxon>Bacillariophycidae</taxon>
        <taxon>Naviculales</taxon>
        <taxon>Phaeodactylaceae</taxon>
        <taxon>Phaeodactylum</taxon>
    </lineage>
</organism>
<proteinExistence type="predicted"/>
<protein>
    <submittedName>
        <fullName evidence="1">Uncharacterized protein</fullName>
    </submittedName>
</protein>
<evidence type="ECO:0000313" key="1">
    <source>
        <dbReference type="EMBL" id="EEC42881.1"/>
    </source>
</evidence>
<dbReference type="InParanoid" id="B7S3J7"/>
<dbReference type="EMBL" id="DS999253">
    <property type="protein sequence ID" value="EEC42881.1"/>
    <property type="molecule type" value="Genomic_DNA"/>
</dbReference>
<dbReference type="Proteomes" id="UP000000759">
    <property type="component" value="Unassembled WGS sequence"/>
</dbReference>
<name>B7S3J7_PHATC</name>
<gene>
    <name evidence="1" type="ORF">PHATRDRAFT_bd1121</name>
</gene>
<dbReference type="GeneID" id="7204956"/>
<reference evidence="1 2" key="1">
    <citation type="journal article" date="2008" name="Nature">
        <title>The Phaeodactylum genome reveals the evolutionary history of diatom genomes.</title>
        <authorList>
            <person name="Bowler C."/>
            <person name="Allen A.E."/>
            <person name="Badger J.H."/>
            <person name="Grimwood J."/>
            <person name="Jabbari K."/>
            <person name="Kuo A."/>
            <person name="Maheswari U."/>
            <person name="Martens C."/>
            <person name="Maumus F."/>
            <person name="Otillar R.P."/>
            <person name="Rayko E."/>
            <person name="Salamov A."/>
            <person name="Vandepoele K."/>
            <person name="Beszteri B."/>
            <person name="Gruber A."/>
            <person name="Heijde M."/>
            <person name="Katinka M."/>
            <person name="Mock T."/>
            <person name="Valentin K."/>
            <person name="Verret F."/>
            <person name="Berges J.A."/>
            <person name="Brownlee C."/>
            <person name="Cadoret J.P."/>
            <person name="Chiovitti A."/>
            <person name="Choi C.J."/>
            <person name="Coesel S."/>
            <person name="De Martino A."/>
            <person name="Detter J.C."/>
            <person name="Durkin C."/>
            <person name="Falciatore A."/>
            <person name="Fournet J."/>
            <person name="Haruta M."/>
            <person name="Huysman M.J."/>
            <person name="Jenkins B.D."/>
            <person name="Jiroutova K."/>
            <person name="Jorgensen R.E."/>
            <person name="Joubert Y."/>
            <person name="Kaplan A."/>
            <person name="Kroger N."/>
            <person name="Kroth P.G."/>
            <person name="La Roche J."/>
            <person name="Lindquist E."/>
            <person name="Lommer M."/>
            <person name="Martin-Jezequel V."/>
            <person name="Lopez P.J."/>
            <person name="Lucas S."/>
            <person name="Mangogna M."/>
            <person name="McGinnis K."/>
            <person name="Medlin L.K."/>
            <person name="Montsant A."/>
            <person name="Oudot-Le Secq M.P."/>
            <person name="Napoli C."/>
            <person name="Obornik M."/>
            <person name="Parker M.S."/>
            <person name="Petit J.L."/>
            <person name="Porcel B.M."/>
            <person name="Poulsen N."/>
            <person name="Robison M."/>
            <person name="Rychlewski L."/>
            <person name="Rynearson T.A."/>
            <person name="Schmutz J."/>
            <person name="Shapiro H."/>
            <person name="Siaut M."/>
            <person name="Stanley M."/>
            <person name="Sussman M.R."/>
            <person name="Taylor A.R."/>
            <person name="Vardi A."/>
            <person name="von Dassow P."/>
            <person name="Vyverman W."/>
            <person name="Willis A."/>
            <person name="Wyrwicz L.S."/>
            <person name="Rokhsar D.S."/>
            <person name="Weissenbach J."/>
            <person name="Armbrust E.V."/>
            <person name="Green B.R."/>
            <person name="Van de Peer Y."/>
            <person name="Grigoriev I.V."/>
        </authorList>
    </citation>
    <scope>NUCLEOTIDE SEQUENCE [LARGE SCALE GENOMIC DNA]</scope>
    <source>
        <strain evidence="1 2">CCAP 1055/1</strain>
    </source>
</reference>
<dbReference type="InterPro" id="IPR012337">
    <property type="entry name" value="RNaseH-like_sf"/>
</dbReference>
<dbReference type="PaxDb" id="2850-Phatrdraft1121"/>
<dbReference type="GO" id="GO:0003676">
    <property type="term" value="F:nucleic acid binding"/>
    <property type="evidence" value="ECO:0007669"/>
    <property type="project" value="InterPro"/>
</dbReference>
<dbReference type="InterPro" id="IPR036397">
    <property type="entry name" value="RNaseH_sf"/>
</dbReference>
<dbReference type="KEGG" id="pti:PHATRDRAFT_bd1121"/>